<evidence type="ECO:0000256" key="1">
    <source>
        <dbReference type="ARBA" id="ARBA00004651"/>
    </source>
</evidence>
<dbReference type="PANTHER" id="PTHR34308">
    <property type="entry name" value="COBALAMIN BIOSYNTHESIS PROTEIN CBIB"/>
    <property type="match status" value="1"/>
</dbReference>
<dbReference type="Proteomes" id="UP000626220">
    <property type="component" value="Unassembled WGS sequence"/>
</dbReference>
<dbReference type="GO" id="GO:0015420">
    <property type="term" value="F:ABC-type vitamin B12 transporter activity"/>
    <property type="evidence" value="ECO:0007669"/>
    <property type="project" value="UniProtKB-UniRule"/>
</dbReference>
<keyword evidence="8 9" id="KW-0472">Membrane</keyword>
<protein>
    <recommendedName>
        <fullName evidence="9">Cobalamin biosynthesis protein CobD</fullName>
    </recommendedName>
</protein>
<keyword evidence="5 9" id="KW-0169">Cobalamin biosynthesis</keyword>
<name>A0A8J3GZP1_9RHOB</name>
<dbReference type="RefSeq" id="WP_189681045.1">
    <property type="nucleotide sequence ID" value="NZ_BNCJ01000009.1"/>
</dbReference>
<dbReference type="Pfam" id="PF03186">
    <property type="entry name" value="CobD_Cbib"/>
    <property type="match status" value="1"/>
</dbReference>
<keyword evidence="4 9" id="KW-1003">Cell membrane</keyword>
<feature type="transmembrane region" description="Helical" evidence="9">
    <location>
        <begin position="290"/>
        <end position="307"/>
    </location>
</feature>
<comment type="subcellular location">
    <subcellularLocation>
        <location evidence="1 9">Cell membrane</location>
        <topology evidence="1 9">Multi-pass membrane protein</topology>
    </subcellularLocation>
</comment>
<feature type="transmembrane region" description="Helical" evidence="9">
    <location>
        <begin position="57"/>
        <end position="74"/>
    </location>
</feature>
<feature type="transmembrane region" description="Helical" evidence="9">
    <location>
        <begin position="148"/>
        <end position="169"/>
    </location>
</feature>
<dbReference type="HAMAP" id="MF_00024">
    <property type="entry name" value="CobD_CbiB"/>
    <property type="match status" value="1"/>
</dbReference>
<dbReference type="UniPathway" id="UPA00148"/>
<evidence type="ECO:0000313" key="11">
    <source>
        <dbReference type="Proteomes" id="UP000626220"/>
    </source>
</evidence>
<comment type="similarity">
    <text evidence="3 9">Belongs to the CobD/CbiB family.</text>
</comment>
<gene>
    <name evidence="9 10" type="primary">cobD</name>
    <name evidence="10" type="ORF">GCM10017056_31370</name>
</gene>
<dbReference type="GO" id="GO:0048472">
    <property type="term" value="F:threonine-phosphate decarboxylase activity"/>
    <property type="evidence" value="ECO:0007669"/>
    <property type="project" value="InterPro"/>
</dbReference>
<reference evidence="10" key="2">
    <citation type="submission" date="2020-09" db="EMBL/GenBank/DDBJ databases">
        <authorList>
            <person name="Sun Q."/>
            <person name="Kim S."/>
        </authorList>
    </citation>
    <scope>NUCLEOTIDE SEQUENCE</scope>
    <source>
        <strain evidence="10">KCTC 42650</strain>
    </source>
</reference>
<evidence type="ECO:0000313" key="10">
    <source>
        <dbReference type="EMBL" id="GHF57603.1"/>
    </source>
</evidence>
<dbReference type="NCBIfam" id="TIGR00380">
    <property type="entry name" value="cobal_cbiB"/>
    <property type="match status" value="1"/>
</dbReference>
<reference evidence="10" key="1">
    <citation type="journal article" date="2014" name="Int. J. Syst. Evol. Microbiol.">
        <title>Complete genome sequence of Corynebacterium casei LMG S-19264T (=DSM 44701T), isolated from a smear-ripened cheese.</title>
        <authorList>
            <consortium name="US DOE Joint Genome Institute (JGI-PGF)"/>
            <person name="Walter F."/>
            <person name="Albersmeier A."/>
            <person name="Kalinowski J."/>
            <person name="Ruckert C."/>
        </authorList>
    </citation>
    <scope>NUCLEOTIDE SEQUENCE</scope>
    <source>
        <strain evidence="10">KCTC 42650</strain>
    </source>
</reference>
<comment type="pathway">
    <text evidence="2 9">Cofactor biosynthesis; adenosylcobalamin biosynthesis.</text>
</comment>
<organism evidence="10 11">
    <name type="scientific">Seohaeicola zhoushanensis</name>
    <dbReference type="NCBI Taxonomy" id="1569283"/>
    <lineage>
        <taxon>Bacteria</taxon>
        <taxon>Pseudomonadati</taxon>
        <taxon>Pseudomonadota</taxon>
        <taxon>Alphaproteobacteria</taxon>
        <taxon>Rhodobacterales</taxon>
        <taxon>Roseobacteraceae</taxon>
        <taxon>Seohaeicola</taxon>
    </lineage>
</organism>
<evidence type="ECO:0000256" key="5">
    <source>
        <dbReference type="ARBA" id="ARBA00022573"/>
    </source>
</evidence>
<comment type="function">
    <text evidence="9">Converts cobyric acid to cobinamide by the addition of aminopropanol on the F carboxylic group.</text>
</comment>
<dbReference type="AlphaFoldDB" id="A0A8J3GZP1"/>
<evidence type="ECO:0000256" key="2">
    <source>
        <dbReference type="ARBA" id="ARBA00004953"/>
    </source>
</evidence>
<dbReference type="GO" id="GO:0009236">
    <property type="term" value="P:cobalamin biosynthetic process"/>
    <property type="evidence" value="ECO:0007669"/>
    <property type="project" value="UniProtKB-UniRule"/>
</dbReference>
<sequence length="308" mass="32828">MSNAALLVLAMLLDAALGEPAWLWSRLPHPAVLMGRVVGALDRDLNRGEARRLKGVLTLLVLMGGAIALGLLLARLGPVVEVLAAAILLAQRSLVEHVAAVASGLRRSLAEGRRAVAMIVSRDTGAIGEAEVARAALESAAENLSDGVIAPAFWFLVAGLPGLLLYKAVNTADSMIGYRNARYEEFGWASARMDDLLNLVPARLTCLMIALPAGVRDWRGIFTDAGRHRSPNAGWPEAAMSRALGVALAGPRSYDGEMRELPWVNGAGRRAIGADDIDAGVLLLWRSWRIALIFCTLVASLALLMPFD</sequence>
<comment type="caution">
    <text evidence="10">The sequence shown here is derived from an EMBL/GenBank/DDBJ whole genome shotgun (WGS) entry which is preliminary data.</text>
</comment>
<evidence type="ECO:0000256" key="4">
    <source>
        <dbReference type="ARBA" id="ARBA00022475"/>
    </source>
</evidence>
<dbReference type="EMBL" id="BNCJ01000009">
    <property type="protein sequence ID" value="GHF57603.1"/>
    <property type="molecule type" value="Genomic_DNA"/>
</dbReference>
<evidence type="ECO:0000256" key="7">
    <source>
        <dbReference type="ARBA" id="ARBA00022989"/>
    </source>
</evidence>
<evidence type="ECO:0000256" key="6">
    <source>
        <dbReference type="ARBA" id="ARBA00022692"/>
    </source>
</evidence>
<evidence type="ECO:0000256" key="8">
    <source>
        <dbReference type="ARBA" id="ARBA00023136"/>
    </source>
</evidence>
<comment type="caution">
    <text evidence="9">Lacks conserved residue(s) required for the propagation of feature annotation.</text>
</comment>
<dbReference type="InterPro" id="IPR004485">
    <property type="entry name" value="Cobalamin_biosynth_CobD/CbiB"/>
</dbReference>
<keyword evidence="11" id="KW-1185">Reference proteome</keyword>
<dbReference type="PANTHER" id="PTHR34308:SF1">
    <property type="entry name" value="COBALAMIN BIOSYNTHESIS PROTEIN CBIB"/>
    <property type="match status" value="1"/>
</dbReference>
<keyword evidence="7 9" id="KW-1133">Transmembrane helix</keyword>
<proteinExistence type="inferred from homology"/>
<keyword evidence="6 9" id="KW-0812">Transmembrane</keyword>
<dbReference type="GO" id="GO:0005886">
    <property type="term" value="C:plasma membrane"/>
    <property type="evidence" value="ECO:0007669"/>
    <property type="project" value="UniProtKB-SubCell"/>
</dbReference>
<evidence type="ECO:0000256" key="3">
    <source>
        <dbReference type="ARBA" id="ARBA00006263"/>
    </source>
</evidence>
<accession>A0A8J3GZP1</accession>
<evidence type="ECO:0000256" key="9">
    <source>
        <dbReference type="HAMAP-Rule" id="MF_00024"/>
    </source>
</evidence>